<dbReference type="InterPro" id="IPR013783">
    <property type="entry name" value="Ig-like_fold"/>
</dbReference>
<reference evidence="2" key="1">
    <citation type="journal article" date="2014" name="Nat. Commun.">
        <title>The rainbow trout genome provides novel insights into evolution after whole-genome duplication in vertebrates.</title>
        <authorList>
            <person name="Berthelot C."/>
            <person name="Brunet F."/>
            <person name="Chalopin D."/>
            <person name="Juanchich A."/>
            <person name="Bernard M."/>
            <person name="Noel B."/>
            <person name="Bento P."/>
            <person name="Da Silva C."/>
            <person name="Labadie K."/>
            <person name="Alberti A."/>
            <person name="Aury J.M."/>
            <person name="Louis A."/>
            <person name="Dehais P."/>
            <person name="Bardou P."/>
            <person name="Montfort J."/>
            <person name="Klopp C."/>
            <person name="Cabau C."/>
            <person name="Gaspin C."/>
            <person name="Thorgaard G.H."/>
            <person name="Boussaha M."/>
            <person name="Quillet E."/>
            <person name="Guyomard R."/>
            <person name="Galiana D."/>
            <person name="Bobe J."/>
            <person name="Volff J.N."/>
            <person name="Genet C."/>
            <person name="Wincker P."/>
            <person name="Jaillon O."/>
            <person name="Roest Crollius H."/>
            <person name="Guiguen Y."/>
        </authorList>
    </citation>
    <scope>NUCLEOTIDE SEQUENCE [LARGE SCALE GENOMIC DNA]</scope>
</reference>
<protein>
    <recommendedName>
        <fullName evidence="1">Fibronectin type-III domain-containing protein</fullName>
    </recommendedName>
</protein>
<dbReference type="InterPro" id="IPR036116">
    <property type="entry name" value="FN3_sf"/>
</dbReference>
<name>A0A060Z4K0_ONCMY</name>
<organism evidence="2 3">
    <name type="scientific">Oncorhynchus mykiss</name>
    <name type="common">Rainbow trout</name>
    <name type="synonym">Salmo gairdneri</name>
    <dbReference type="NCBI Taxonomy" id="8022"/>
    <lineage>
        <taxon>Eukaryota</taxon>
        <taxon>Metazoa</taxon>
        <taxon>Chordata</taxon>
        <taxon>Craniata</taxon>
        <taxon>Vertebrata</taxon>
        <taxon>Euteleostomi</taxon>
        <taxon>Actinopterygii</taxon>
        <taxon>Neopterygii</taxon>
        <taxon>Teleostei</taxon>
        <taxon>Protacanthopterygii</taxon>
        <taxon>Salmoniformes</taxon>
        <taxon>Salmonidae</taxon>
        <taxon>Salmoninae</taxon>
        <taxon>Oncorhynchus</taxon>
    </lineage>
</organism>
<dbReference type="AlphaFoldDB" id="A0A060Z4K0"/>
<dbReference type="Pfam" id="PF01108">
    <property type="entry name" value="Tissue_fac"/>
    <property type="match status" value="1"/>
</dbReference>
<sequence length="107" mass="12183">WFRFPAILRPFRKYTINSQDRPEANIANISVSLDYTEHLSGNMQSTVFTILFVKLLCLTLHGMTAVLAELPSPSNIRITSINMGLVLEWDPPQNHTGNLTYRSEYKG</sequence>
<reference evidence="2" key="2">
    <citation type="submission" date="2014-03" db="EMBL/GenBank/DDBJ databases">
        <authorList>
            <person name="Genoscope - CEA"/>
        </authorList>
    </citation>
    <scope>NUCLEOTIDE SEQUENCE</scope>
</reference>
<evidence type="ECO:0000313" key="2">
    <source>
        <dbReference type="EMBL" id="CDQ98767.1"/>
    </source>
</evidence>
<gene>
    <name evidence="2" type="ORF">GSONMT00014352001</name>
</gene>
<accession>A0A060Z4K0</accession>
<proteinExistence type="predicted"/>
<dbReference type="InterPro" id="IPR003961">
    <property type="entry name" value="FN3_dom"/>
</dbReference>
<evidence type="ECO:0000259" key="1">
    <source>
        <dbReference type="Pfam" id="PF01108"/>
    </source>
</evidence>
<feature type="domain" description="Fibronectin type-III" evidence="1">
    <location>
        <begin position="51"/>
        <end position="106"/>
    </location>
</feature>
<dbReference type="SUPFAM" id="SSF49265">
    <property type="entry name" value="Fibronectin type III"/>
    <property type="match status" value="1"/>
</dbReference>
<dbReference type="Gene3D" id="2.60.40.10">
    <property type="entry name" value="Immunoglobulins"/>
    <property type="match status" value="1"/>
</dbReference>
<dbReference type="Proteomes" id="UP000193380">
    <property type="component" value="Unassembled WGS sequence"/>
</dbReference>
<evidence type="ECO:0000313" key="3">
    <source>
        <dbReference type="Proteomes" id="UP000193380"/>
    </source>
</evidence>
<dbReference type="PaxDb" id="8022-A0A060Z4K0"/>
<feature type="non-terminal residue" evidence="2">
    <location>
        <position position="1"/>
    </location>
</feature>
<dbReference type="EMBL" id="FR940188">
    <property type="protein sequence ID" value="CDQ98767.1"/>
    <property type="molecule type" value="Genomic_DNA"/>
</dbReference>